<dbReference type="AlphaFoldDB" id="A0A8J5XCU8"/>
<evidence type="ECO:0000256" key="2">
    <source>
        <dbReference type="ARBA" id="ARBA00004167"/>
    </source>
</evidence>
<dbReference type="OrthoDB" id="420380at2759"/>
<comment type="cofactor">
    <cofactor evidence="1">
        <name>L-ascorbate</name>
        <dbReference type="ChEBI" id="CHEBI:38290"/>
    </cofactor>
</comment>
<dbReference type="GO" id="GO:0004656">
    <property type="term" value="F:procollagen-proline 4-dioxygenase activity"/>
    <property type="evidence" value="ECO:0007669"/>
    <property type="project" value="TreeGrafter"/>
</dbReference>
<dbReference type="Pfam" id="PF01549">
    <property type="entry name" value="ShK"/>
    <property type="match status" value="1"/>
</dbReference>
<gene>
    <name evidence="14" type="ORF">KFE25_003376</name>
</gene>
<keyword evidence="6" id="KW-0223">Dioxygenase</keyword>
<evidence type="ECO:0000256" key="6">
    <source>
        <dbReference type="ARBA" id="ARBA00022964"/>
    </source>
</evidence>
<dbReference type="InterPro" id="IPR003582">
    <property type="entry name" value="ShKT_dom"/>
</dbReference>
<keyword evidence="5" id="KW-0479">Metal-binding</keyword>
<dbReference type="SMART" id="SM00702">
    <property type="entry name" value="P4Hc"/>
    <property type="match status" value="1"/>
</dbReference>
<dbReference type="GO" id="GO:0016020">
    <property type="term" value="C:membrane"/>
    <property type="evidence" value="ECO:0007669"/>
    <property type="project" value="UniProtKB-SubCell"/>
</dbReference>
<proteinExistence type="predicted"/>
<dbReference type="InterPro" id="IPR005123">
    <property type="entry name" value="Oxoglu/Fe-dep_dioxygenase_dom"/>
</dbReference>
<keyword evidence="15" id="KW-1185">Reference proteome</keyword>
<evidence type="ECO:0000256" key="11">
    <source>
        <dbReference type="SAM" id="MobiDB-lite"/>
    </source>
</evidence>
<dbReference type="PANTHER" id="PTHR10869:SF246">
    <property type="entry name" value="TRANSMEMBRANE PROLYL 4-HYDROXYLASE"/>
    <property type="match status" value="1"/>
</dbReference>
<keyword evidence="7" id="KW-1133">Transmembrane helix</keyword>
<reference evidence="14" key="1">
    <citation type="submission" date="2021-05" db="EMBL/GenBank/DDBJ databases">
        <title>The genome of the haptophyte Pavlova lutheri (Diacronema luteri, Pavlovales) - a model for lipid biosynthesis in eukaryotic algae.</title>
        <authorList>
            <person name="Hulatt C.J."/>
            <person name="Posewitz M.C."/>
        </authorList>
    </citation>
    <scope>NUCLEOTIDE SEQUENCE</scope>
    <source>
        <strain evidence="14">NIVA-4/92</strain>
    </source>
</reference>
<protein>
    <recommendedName>
        <fullName evidence="16">Procollagen-proline 4-dioxygenase</fullName>
    </recommendedName>
</protein>
<comment type="caution">
    <text evidence="14">The sequence shown here is derived from an EMBL/GenBank/DDBJ whole genome shotgun (WGS) entry which is preliminary data.</text>
</comment>
<evidence type="ECO:0000256" key="8">
    <source>
        <dbReference type="ARBA" id="ARBA00023002"/>
    </source>
</evidence>
<feature type="region of interest" description="Disordered" evidence="11">
    <location>
        <begin position="461"/>
        <end position="490"/>
    </location>
</feature>
<evidence type="ECO:0000256" key="10">
    <source>
        <dbReference type="ARBA" id="ARBA00023136"/>
    </source>
</evidence>
<dbReference type="GO" id="GO:0005783">
    <property type="term" value="C:endoplasmic reticulum"/>
    <property type="evidence" value="ECO:0007669"/>
    <property type="project" value="TreeGrafter"/>
</dbReference>
<evidence type="ECO:0000256" key="4">
    <source>
        <dbReference type="ARBA" id="ARBA00022692"/>
    </source>
</evidence>
<dbReference type="Gene3D" id="2.60.120.620">
    <property type="entry name" value="q2cbj1_9rhob like domain"/>
    <property type="match status" value="1"/>
</dbReference>
<name>A0A8J5XCU8_DIALT</name>
<keyword evidence="8" id="KW-0560">Oxidoreductase</keyword>
<evidence type="ECO:0000256" key="3">
    <source>
        <dbReference type="ARBA" id="ARBA00004308"/>
    </source>
</evidence>
<dbReference type="Proteomes" id="UP000751190">
    <property type="component" value="Unassembled WGS sequence"/>
</dbReference>
<evidence type="ECO:0000313" key="14">
    <source>
        <dbReference type="EMBL" id="KAG8464313.1"/>
    </source>
</evidence>
<dbReference type="Pfam" id="PF13640">
    <property type="entry name" value="2OG-FeII_Oxy_3"/>
    <property type="match status" value="1"/>
</dbReference>
<comment type="subcellular location">
    <subcellularLocation>
        <location evidence="3">Endomembrane system</location>
    </subcellularLocation>
    <subcellularLocation>
        <location evidence="2">Membrane</location>
        <topology evidence="2">Single-pass membrane protein</topology>
    </subcellularLocation>
</comment>
<evidence type="ECO:0000313" key="15">
    <source>
        <dbReference type="Proteomes" id="UP000751190"/>
    </source>
</evidence>
<feature type="compositionally biased region" description="Low complexity" evidence="11">
    <location>
        <begin position="56"/>
        <end position="71"/>
    </location>
</feature>
<dbReference type="OMA" id="AIDHQED"/>
<dbReference type="InterPro" id="IPR006620">
    <property type="entry name" value="Pro_4_hyd_alph"/>
</dbReference>
<organism evidence="14 15">
    <name type="scientific">Diacronema lutheri</name>
    <name type="common">Unicellular marine alga</name>
    <name type="synonym">Monochrysis lutheri</name>
    <dbReference type="NCBI Taxonomy" id="2081491"/>
    <lineage>
        <taxon>Eukaryota</taxon>
        <taxon>Haptista</taxon>
        <taxon>Haptophyta</taxon>
        <taxon>Pavlovophyceae</taxon>
        <taxon>Pavlovales</taxon>
        <taxon>Pavlovaceae</taxon>
        <taxon>Diacronema</taxon>
    </lineage>
</organism>
<keyword evidence="9" id="KW-0408">Iron</keyword>
<sequence>MAVKKPAKGGAPKDKSGNVRLSHLAKPLSLAVALAAVGYAAYASSRTPAREREPARPASRARGAAEPEASAHVVHPWRRRMADVRMTMPECLAKQRKLTHIPAIWPGFHALCVESVSPSELVVLALVRGDDSVRTVRGRSVLDVLDALKPLLESDYGQDDPTIVDSVYAYPPHAWELFSPVGEHITHAQVQLSAGDLACVYEGGQFIWPGWEIGHVTNIEVPVVDASTREEGWRVVPITTVSLRPLAFELSGFLTDEECAFIIEYASKRLFPSPLAHMDSSNRKEEDVRTSTQTFMTRGGSRVILNLEHRAHNLTRLPYELGESIQVVKYQKGQKYGAHRDFFSANDYHQQPAMLASVEYGARNRLATLFWYVSSVHDGGETFFPRALNASGVEYNPWNGDHEDCYRGLAVKPIKGNAVLFYSLLPNGHLDERSLHGGCKPRGADDVVKWGANQWIWNQPQRHHGKTFPRKDRPARPASSSRPGCEDASPDCAAWAATGECSRNPSYMLASCRASCGHC</sequence>
<dbReference type="InterPro" id="IPR045054">
    <property type="entry name" value="P4HA-like"/>
</dbReference>
<dbReference type="SMART" id="SM00254">
    <property type="entry name" value="ShKT"/>
    <property type="match status" value="1"/>
</dbReference>
<dbReference type="InterPro" id="IPR044862">
    <property type="entry name" value="Pro_4_hyd_alph_FE2OG_OXY"/>
</dbReference>
<evidence type="ECO:0000256" key="7">
    <source>
        <dbReference type="ARBA" id="ARBA00022989"/>
    </source>
</evidence>
<dbReference type="PROSITE" id="PS51471">
    <property type="entry name" value="FE2OG_OXY"/>
    <property type="match status" value="1"/>
</dbReference>
<evidence type="ECO:0008006" key="16">
    <source>
        <dbReference type="Google" id="ProtNLM"/>
    </source>
</evidence>
<feature type="domain" description="ShKT" evidence="13">
    <location>
        <begin position="485"/>
        <end position="519"/>
    </location>
</feature>
<feature type="domain" description="Fe2OG dioxygenase" evidence="12">
    <location>
        <begin position="321"/>
        <end position="460"/>
    </location>
</feature>
<dbReference type="GO" id="GO:0031418">
    <property type="term" value="F:L-ascorbic acid binding"/>
    <property type="evidence" value="ECO:0007669"/>
    <property type="project" value="InterPro"/>
</dbReference>
<evidence type="ECO:0000259" key="12">
    <source>
        <dbReference type="PROSITE" id="PS51471"/>
    </source>
</evidence>
<dbReference type="PROSITE" id="PS51670">
    <property type="entry name" value="SHKT"/>
    <property type="match status" value="1"/>
</dbReference>
<evidence type="ECO:0000256" key="9">
    <source>
        <dbReference type="ARBA" id="ARBA00023004"/>
    </source>
</evidence>
<evidence type="ECO:0000256" key="1">
    <source>
        <dbReference type="ARBA" id="ARBA00001961"/>
    </source>
</evidence>
<evidence type="ECO:0000259" key="13">
    <source>
        <dbReference type="PROSITE" id="PS51670"/>
    </source>
</evidence>
<dbReference type="PANTHER" id="PTHR10869">
    <property type="entry name" value="PROLYL 4-HYDROXYLASE ALPHA SUBUNIT"/>
    <property type="match status" value="1"/>
</dbReference>
<accession>A0A8J5XCU8</accession>
<dbReference type="EMBL" id="JAGTXO010000013">
    <property type="protein sequence ID" value="KAG8464313.1"/>
    <property type="molecule type" value="Genomic_DNA"/>
</dbReference>
<keyword evidence="4" id="KW-0812">Transmembrane</keyword>
<dbReference type="GO" id="GO:0005506">
    <property type="term" value="F:iron ion binding"/>
    <property type="evidence" value="ECO:0007669"/>
    <property type="project" value="InterPro"/>
</dbReference>
<keyword evidence="10" id="KW-0472">Membrane</keyword>
<evidence type="ECO:0000256" key="5">
    <source>
        <dbReference type="ARBA" id="ARBA00022723"/>
    </source>
</evidence>
<feature type="region of interest" description="Disordered" evidence="11">
    <location>
        <begin position="46"/>
        <end position="72"/>
    </location>
</feature>